<keyword evidence="2" id="KW-1185">Reference proteome</keyword>
<proteinExistence type="predicted"/>
<protein>
    <submittedName>
        <fullName evidence="1">Uncharacterized protein</fullName>
    </submittedName>
</protein>
<organism evidence="1 2">
    <name type="scientific">Brevibacillus formosus</name>
    <dbReference type="NCBI Taxonomy" id="54913"/>
    <lineage>
        <taxon>Bacteria</taxon>
        <taxon>Bacillati</taxon>
        <taxon>Bacillota</taxon>
        <taxon>Bacilli</taxon>
        <taxon>Bacillales</taxon>
        <taxon>Paenibacillaceae</taxon>
        <taxon>Brevibacillus</taxon>
    </lineage>
</organism>
<dbReference type="EMBL" id="BJOL01000006">
    <property type="protein sequence ID" value="GED57170.1"/>
    <property type="molecule type" value="Genomic_DNA"/>
</dbReference>
<accession>A0ABQ0T1L4</accession>
<evidence type="ECO:0000313" key="2">
    <source>
        <dbReference type="Proteomes" id="UP000319498"/>
    </source>
</evidence>
<reference evidence="1 2" key="1">
    <citation type="submission" date="2019-06" db="EMBL/GenBank/DDBJ databases">
        <title>Whole genome shotgun sequence of Brevibacillus formosus NBRC 15716.</title>
        <authorList>
            <person name="Hosoyama A."/>
            <person name="Uohara A."/>
            <person name="Ohji S."/>
            <person name="Ichikawa N."/>
        </authorList>
    </citation>
    <scope>NUCLEOTIDE SEQUENCE [LARGE SCALE GENOMIC DNA]</scope>
    <source>
        <strain evidence="1 2">NBRC 15716</strain>
    </source>
</reference>
<comment type="caution">
    <text evidence="1">The sequence shown here is derived from an EMBL/GenBank/DDBJ whole genome shotgun (WGS) entry which is preliminary data.</text>
</comment>
<evidence type="ECO:0000313" key="1">
    <source>
        <dbReference type="EMBL" id="GED57170.1"/>
    </source>
</evidence>
<sequence>MGSEESGHCTIKKYQQWDETQVDDRGNPVFDVDPERFKAFLRSKGVHDDDFKLILELASFVLITTL</sequence>
<name>A0ABQ0T1L4_9BACL</name>
<dbReference type="Proteomes" id="UP000319498">
    <property type="component" value="Unassembled WGS sequence"/>
</dbReference>
<gene>
    <name evidence="1" type="ORF">BFO01nite_13020</name>
</gene>